<reference evidence="2 3" key="1">
    <citation type="submission" date="2023-03" db="EMBL/GenBank/DDBJ databases">
        <title>Genome insight into feeding habits of ladybird beetles.</title>
        <authorList>
            <person name="Li H.-S."/>
            <person name="Huang Y.-H."/>
            <person name="Pang H."/>
        </authorList>
    </citation>
    <scope>NUCLEOTIDE SEQUENCE [LARGE SCALE GENOMIC DNA]</scope>
    <source>
        <strain evidence="2">SYSU_2023b</strain>
        <tissue evidence="2">Whole body</tissue>
    </source>
</reference>
<evidence type="ECO:0000313" key="3">
    <source>
        <dbReference type="Proteomes" id="UP001431783"/>
    </source>
</evidence>
<dbReference type="Proteomes" id="UP001431783">
    <property type="component" value="Unassembled WGS sequence"/>
</dbReference>
<dbReference type="AlphaFoldDB" id="A0AAW1TZ90"/>
<gene>
    <name evidence="2" type="ORF">WA026_015918</name>
</gene>
<name>A0AAW1TZ90_9CUCU</name>
<evidence type="ECO:0000313" key="2">
    <source>
        <dbReference type="EMBL" id="KAK9876882.1"/>
    </source>
</evidence>
<protein>
    <submittedName>
        <fullName evidence="2">Uncharacterized protein</fullName>
    </submittedName>
</protein>
<proteinExistence type="predicted"/>
<organism evidence="2 3">
    <name type="scientific">Henosepilachna vigintioctopunctata</name>
    <dbReference type="NCBI Taxonomy" id="420089"/>
    <lineage>
        <taxon>Eukaryota</taxon>
        <taxon>Metazoa</taxon>
        <taxon>Ecdysozoa</taxon>
        <taxon>Arthropoda</taxon>
        <taxon>Hexapoda</taxon>
        <taxon>Insecta</taxon>
        <taxon>Pterygota</taxon>
        <taxon>Neoptera</taxon>
        <taxon>Endopterygota</taxon>
        <taxon>Coleoptera</taxon>
        <taxon>Polyphaga</taxon>
        <taxon>Cucujiformia</taxon>
        <taxon>Coccinelloidea</taxon>
        <taxon>Coccinellidae</taxon>
        <taxon>Epilachninae</taxon>
        <taxon>Epilachnini</taxon>
        <taxon>Henosepilachna</taxon>
    </lineage>
</organism>
<sequence length="115" mass="13878">MKFLLSFFLSVLLVSAYAEEDAKKVDKRHVVVGIHGFPWPLVDVSFYNHHYHHLFKRDTTSHSIHKREAVEENKPKSQEKRDLVLGYGAFPYFRNYPYYPAYPYYNYYNHYGLYF</sequence>
<accession>A0AAW1TZ90</accession>
<keyword evidence="3" id="KW-1185">Reference proteome</keyword>
<dbReference type="EMBL" id="JARQZJ010000039">
    <property type="protein sequence ID" value="KAK9876882.1"/>
    <property type="molecule type" value="Genomic_DNA"/>
</dbReference>
<evidence type="ECO:0000256" key="1">
    <source>
        <dbReference type="SAM" id="SignalP"/>
    </source>
</evidence>
<comment type="caution">
    <text evidence="2">The sequence shown here is derived from an EMBL/GenBank/DDBJ whole genome shotgun (WGS) entry which is preliminary data.</text>
</comment>
<keyword evidence="1" id="KW-0732">Signal</keyword>
<feature type="signal peptide" evidence="1">
    <location>
        <begin position="1"/>
        <end position="18"/>
    </location>
</feature>
<feature type="chain" id="PRO_5043856054" evidence="1">
    <location>
        <begin position="19"/>
        <end position="115"/>
    </location>
</feature>